<dbReference type="Proteomes" id="UP001165064">
    <property type="component" value="Unassembled WGS sequence"/>
</dbReference>
<evidence type="ECO:0000313" key="1">
    <source>
        <dbReference type="EMBL" id="GME78413.1"/>
    </source>
</evidence>
<sequence>MTNEVATVGKETTKQEYNESEYPIPVFTSMGMFIIDEIHWPDQNKSLYNVLGGGGTFATFGARLVLGPEKSRQTAWIVDIGNDCPPEISDELLNKWNTGVVVRYDNSRKCTRGRNVYGANDFRSFNYMTQKLRIDIPDLLKYEHMLRSKSYHLICSPERCTEVLNNLKPLRLQKGDSDPVVVWEPIPDDCNPEHLGRCVKILDQVDVLSPNAAECAAFFNEKEPTNKENCERIGSKFLQYMTKNEHSGIVLRCGSLGCLCITKKGKKWFPAYHSDPKAADYKVIDPTGCGNSFVGAFAAAYVLSGFNFDLGCVFGTLASGLCIQLHGVPKVERHGDDDELWNGVSLEELLNRYLERNSALGIANDHIIDTLRNFDY</sequence>
<name>A0ACB5T0A8_AMBMO</name>
<gene>
    <name evidence="1" type="ORF">Amon02_000343400</name>
</gene>
<evidence type="ECO:0000313" key="2">
    <source>
        <dbReference type="Proteomes" id="UP001165064"/>
    </source>
</evidence>
<dbReference type="EMBL" id="BSXS01002185">
    <property type="protein sequence ID" value="GME78413.1"/>
    <property type="molecule type" value="Genomic_DNA"/>
</dbReference>
<accession>A0ACB5T0A8</accession>
<reference evidence="1" key="1">
    <citation type="submission" date="2023-04" db="EMBL/GenBank/DDBJ databases">
        <title>Ambrosiozyma monospora NBRC 10751.</title>
        <authorList>
            <person name="Ichikawa N."/>
            <person name="Sato H."/>
            <person name="Tonouchi N."/>
        </authorList>
    </citation>
    <scope>NUCLEOTIDE SEQUENCE</scope>
    <source>
        <strain evidence="1">NBRC 10751</strain>
    </source>
</reference>
<comment type="caution">
    <text evidence="1">The sequence shown here is derived from an EMBL/GenBank/DDBJ whole genome shotgun (WGS) entry which is preliminary data.</text>
</comment>
<proteinExistence type="predicted"/>
<protein>
    <submittedName>
        <fullName evidence="1">Unnamed protein product</fullName>
    </submittedName>
</protein>
<organism evidence="1 2">
    <name type="scientific">Ambrosiozyma monospora</name>
    <name type="common">Yeast</name>
    <name type="synonym">Endomycopsis monosporus</name>
    <dbReference type="NCBI Taxonomy" id="43982"/>
    <lineage>
        <taxon>Eukaryota</taxon>
        <taxon>Fungi</taxon>
        <taxon>Dikarya</taxon>
        <taxon>Ascomycota</taxon>
        <taxon>Saccharomycotina</taxon>
        <taxon>Pichiomycetes</taxon>
        <taxon>Pichiales</taxon>
        <taxon>Pichiaceae</taxon>
        <taxon>Ambrosiozyma</taxon>
    </lineage>
</organism>
<keyword evidence="2" id="KW-1185">Reference proteome</keyword>